<evidence type="ECO:0000256" key="1">
    <source>
        <dbReference type="SAM" id="MobiDB-lite"/>
    </source>
</evidence>
<comment type="caution">
    <text evidence="3">The sequence shown here is derived from an EMBL/GenBank/DDBJ whole genome shotgun (WGS) entry which is preliminary data.</text>
</comment>
<feature type="region of interest" description="Disordered" evidence="1">
    <location>
        <begin position="418"/>
        <end position="458"/>
    </location>
</feature>
<proteinExistence type="predicted"/>
<protein>
    <recommendedName>
        <fullName evidence="5">UV excision repair protein</fullName>
    </recommendedName>
</protein>
<organism evidence="3 4">
    <name type="scientific">Beauveria asiatica</name>
    <dbReference type="NCBI Taxonomy" id="1069075"/>
    <lineage>
        <taxon>Eukaryota</taxon>
        <taxon>Fungi</taxon>
        <taxon>Dikarya</taxon>
        <taxon>Ascomycota</taxon>
        <taxon>Pezizomycotina</taxon>
        <taxon>Sordariomycetes</taxon>
        <taxon>Hypocreomycetidae</taxon>
        <taxon>Hypocreales</taxon>
        <taxon>Cordycipitaceae</taxon>
        <taxon>Beauveria</taxon>
    </lineage>
</organism>
<keyword evidence="4" id="KW-1185">Reference proteome</keyword>
<evidence type="ECO:0000256" key="2">
    <source>
        <dbReference type="SAM" id="Phobius"/>
    </source>
</evidence>
<reference evidence="3 4" key="1">
    <citation type="submission" date="2020-02" db="EMBL/GenBank/DDBJ databases">
        <title>Comparative genomics of the hypocrealean fungal genus Beauvera.</title>
        <authorList>
            <person name="Showalter D.N."/>
            <person name="Bushley K.E."/>
            <person name="Rehner S.A."/>
        </authorList>
    </citation>
    <scope>NUCLEOTIDE SEQUENCE [LARGE SCALE GENOMIC DNA]</scope>
    <source>
        <strain evidence="3 4">ARSEF4384</strain>
    </source>
</reference>
<name>A0AAW0RSF5_9HYPO</name>
<evidence type="ECO:0008006" key="5">
    <source>
        <dbReference type="Google" id="ProtNLM"/>
    </source>
</evidence>
<feature type="transmembrane region" description="Helical" evidence="2">
    <location>
        <begin position="77"/>
        <end position="99"/>
    </location>
</feature>
<feature type="region of interest" description="Disordered" evidence="1">
    <location>
        <begin position="308"/>
        <end position="332"/>
    </location>
</feature>
<dbReference type="Proteomes" id="UP001397290">
    <property type="component" value="Unassembled WGS sequence"/>
</dbReference>
<feature type="transmembrane region" description="Helical" evidence="2">
    <location>
        <begin position="43"/>
        <end position="65"/>
    </location>
</feature>
<accession>A0AAW0RSF5</accession>
<keyword evidence="2" id="KW-0812">Transmembrane</keyword>
<gene>
    <name evidence="3" type="ORF">G3M48_005040</name>
</gene>
<sequence>MARIALAILAGVAICTTAGATACLAMLASNASTLPTIRATAIAGAALQGTLLIVMSWFVSAHVLVKIRHISRPYTGVALGLGVLASLISLITAALTLAWIGASSSPVQQVWSSRSSNFIIVSVMLALAVTTQIAFMVIHFAQSHQTKSRARQLFAARETSSWSPTAYVKSIRYSQTLPRTSDSEESKESFALKDTPPSLRNKFVQANPLHLAFPPAVRHTSSRTRLLHAKDSMHSIGTHSIGTDSSANPNATQESFDTWDTSSVDVRNRQAVMEVCTSPISRTYTLETIPGSPRASISPENMLCFAPPRPIPKRSRSHSPATGRPALRGRAPASVSELHIHPLFRSDSPSTPPILSPGTSVTAAPDAGQIMFQHDSTRHFPRVRSGSLPAMSRSPFAQHADADVHGQRMLSKEDMRLQERKMTPPVPEWVLNSKVPPIPRRSANRSSSSLRSPAPCTN</sequence>
<feature type="transmembrane region" description="Helical" evidence="2">
    <location>
        <begin position="119"/>
        <end position="141"/>
    </location>
</feature>
<dbReference type="AlphaFoldDB" id="A0AAW0RSF5"/>
<feature type="compositionally biased region" description="Low complexity" evidence="1">
    <location>
        <begin position="440"/>
        <end position="458"/>
    </location>
</feature>
<dbReference type="PROSITE" id="PS51257">
    <property type="entry name" value="PROKAR_LIPOPROTEIN"/>
    <property type="match status" value="1"/>
</dbReference>
<evidence type="ECO:0000313" key="3">
    <source>
        <dbReference type="EMBL" id="KAK8145008.1"/>
    </source>
</evidence>
<keyword evidence="2" id="KW-0472">Membrane</keyword>
<keyword evidence="2" id="KW-1133">Transmembrane helix</keyword>
<dbReference type="EMBL" id="JAAHCF010000330">
    <property type="protein sequence ID" value="KAK8145008.1"/>
    <property type="molecule type" value="Genomic_DNA"/>
</dbReference>
<evidence type="ECO:0000313" key="4">
    <source>
        <dbReference type="Proteomes" id="UP001397290"/>
    </source>
</evidence>